<sequence>MPGIPDGSLSILASPLSPATAAKVMISIFGLLLIVTSLHYISPARLTRALSDAMGSLEKVYTDLVCTQLMGLLTADDVARLRMLQLKVGALRTETLIHSLSWRTTICAFLKGRSYTLYRCINEVKKMETRIKILEEEHRRRFSSAALATGVSQESHPTGTARLWALAA</sequence>
<feature type="transmembrane region" description="Helical" evidence="1">
    <location>
        <begin position="20"/>
        <end position="41"/>
    </location>
</feature>
<dbReference type="Proteomes" id="UP001218188">
    <property type="component" value="Unassembled WGS sequence"/>
</dbReference>
<evidence type="ECO:0000313" key="3">
    <source>
        <dbReference type="Proteomes" id="UP001218188"/>
    </source>
</evidence>
<keyword evidence="1" id="KW-0472">Membrane</keyword>
<comment type="caution">
    <text evidence="2">The sequence shown here is derived from an EMBL/GenBank/DDBJ whole genome shotgun (WGS) entry which is preliminary data.</text>
</comment>
<keyword evidence="3" id="KW-1185">Reference proteome</keyword>
<evidence type="ECO:0000313" key="2">
    <source>
        <dbReference type="EMBL" id="KAJ7022112.1"/>
    </source>
</evidence>
<name>A0AAD6S7M6_9AGAR</name>
<keyword evidence="1" id="KW-0812">Transmembrane</keyword>
<dbReference type="EMBL" id="JARJCM010000217">
    <property type="protein sequence ID" value="KAJ7022112.1"/>
    <property type="molecule type" value="Genomic_DNA"/>
</dbReference>
<organism evidence="2 3">
    <name type="scientific">Mycena alexandri</name>
    <dbReference type="NCBI Taxonomy" id="1745969"/>
    <lineage>
        <taxon>Eukaryota</taxon>
        <taxon>Fungi</taxon>
        <taxon>Dikarya</taxon>
        <taxon>Basidiomycota</taxon>
        <taxon>Agaricomycotina</taxon>
        <taxon>Agaricomycetes</taxon>
        <taxon>Agaricomycetidae</taxon>
        <taxon>Agaricales</taxon>
        <taxon>Marasmiineae</taxon>
        <taxon>Mycenaceae</taxon>
        <taxon>Mycena</taxon>
    </lineage>
</organism>
<accession>A0AAD6S7M6</accession>
<protein>
    <submittedName>
        <fullName evidence="2">Uncharacterized protein</fullName>
    </submittedName>
</protein>
<reference evidence="2" key="1">
    <citation type="submission" date="2023-03" db="EMBL/GenBank/DDBJ databases">
        <title>Massive genome expansion in bonnet fungi (Mycena s.s.) driven by repeated elements and novel gene families across ecological guilds.</title>
        <authorList>
            <consortium name="Lawrence Berkeley National Laboratory"/>
            <person name="Harder C.B."/>
            <person name="Miyauchi S."/>
            <person name="Viragh M."/>
            <person name="Kuo A."/>
            <person name="Thoen E."/>
            <person name="Andreopoulos B."/>
            <person name="Lu D."/>
            <person name="Skrede I."/>
            <person name="Drula E."/>
            <person name="Henrissat B."/>
            <person name="Morin E."/>
            <person name="Kohler A."/>
            <person name="Barry K."/>
            <person name="LaButti K."/>
            <person name="Morin E."/>
            <person name="Salamov A."/>
            <person name="Lipzen A."/>
            <person name="Mereny Z."/>
            <person name="Hegedus B."/>
            <person name="Baldrian P."/>
            <person name="Stursova M."/>
            <person name="Weitz H."/>
            <person name="Taylor A."/>
            <person name="Grigoriev I.V."/>
            <person name="Nagy L.G."/>
            <person name="Martin F."/>
            <person name="Kauserud H."/>
        </authorList>
    </citation>
    <scope>NUCLEOTIDE SEQUENCE</scope>
    <source>
        <strain evidence="2">CBHHK200</strain>
    </source>
</reference>
<gene>
    <name evidence="2" type="ORF">C8F04DRAFT_1139031</name>
</gene>
<dbReference type="AlphaFoldDB" id="A0AAD6S7M6"/>
<evidence type="ECO:0000256" key="1">
    <source>
        <dbReference type="SAM" id="Phobius"/>
    </source>
</evidence>
<keyword evidence="1" id="KW-1133">Transmembrane helix</keyword>
<proteinExistence type="predicted"/>